<keyword evidence="3" id="KW-1185">Reference proteome</keyword>
<reference evidence="2 3" key="1">
    <citation type="submission" date="2020-08" db="EMBL/GenBank/DDBJ databases">
        <title>Plant Genome Project.</title>
        <authorList>
            <person name="Zhang R.-G."/>
        </authorList>
    </citation>
    <scope>NUCLEOTIDE SEQUENCE [LARGE SCALE GENOMIC DNA]</scope>
    <source>
        <tissue evidence="2">Rhizome</tissue>
    </source>
</reference>
<evidence type="ECO:0000313" key="2">
    <source>
        <dbReference type="EMBL" id="KAG6499888.1"/>
    </source>
</evidence>
<proteinExistence type="predicted"/>
<comment type="caution">
    <text evidence="2">The sequence shown here is derived from an EMBL/GenBank/DDBJ whole genome shotgun (WGS) entry which is preliminary data.</text>
</comment>
<sequence>MNQSFQTESSSTSKRLQLSAPERSLGKSKNRMKICRIADDGYMWRNVVAILHAVRGILADGPDYASKESTVLRPLILVTQQPWPEADETRRKLLAKSTHIADDNMQTFLEGVMHISEELLEDVVPLLVRKP</sequence>
<evidence type="ECO:0000313" key="3">
    <source>
        <dbReference type="Proteomes" id="UP000734854"/>
    </source>
</evidence>
<protein>
    <submittedName>
        <fullName evidence="2">Uncharacterized protein</fullName>
    </submittedName>
</protein>
<dbReference type="EMBL" id="JACMSC010000011">
    <property type="protein sequence ID" value="KAG6499888.1"/>
    <property type="molecule type" value="Genomic_DNA"/>
</dbReference>
<dbReference type="AlphaFoldDB" id="A0A8J5GCN2"/>
<evidence type="ECO:0000256" key="1">
    <source>
        <dbReference type="SAM" id="MobiDB-lite"/>
    </source>
</evidence>
<dbReference type="Proteomes" id="UP000734854">
    <property type="component" value="Unassembled WGS sequence"/>
</dbReference>
<organism evidence="2 3">
    <name type="scientific">Zingiber officinale</name>
    <name type="common">Ginger</name>
    <name type="synonym">Amomum zingiber</name>
    <dbReference type="NCBI Taxonomy" id="94328"/>
    <lineage>
        <taxon>Eukaryota</taxon>
        <taxon>Viridiplantae</taxon>
        <taxon>Streptophyta</taxon>
        <taxon>Embryophyta</taxon>
        <taxon>Tracheophyta</taxon>
        <taxon>Spermatophyta</taxon>
        <taxon>Magnoliopsida</taxon>
        <taxon>Liliopsida</taxon>
        <taxon>Zingiberales</taxon>
        <taxon>Zingiberaceae</taxon>
        <taxon>Zingiber</taxon>
    </lineage>
</organism>
<name>A0A8J5GCN2_ZINOF</name>
<gene>
    <name evidence="2" type="ORF">ZIOFF_039699</name>
</gene>
<feature type="compositionally biased region" description="Polar residues" evidence="1">
    <location>
        <begin position="1"/>
        <end position="16"/>
    </location>
</feature>
<accession>A0A8J5GCN2</accession>
<feature type="region of interest" description="Disordered" evidence="1">
    <location>
        <begin position="1"/>
        <end position="25"/>
    </location>
</feature>